<accession>A0A1J1HZ48</accession>
<evidence type="ECO:0000313" key="1">
    <source>
        <dbReference type="EMBL" id="CRK93301.1"/>
    </source>
</evidence>
<name>A0A1J1HZ48_9DIPT</name>
<evidence type="ECO:0000313" key="2">
    <source>
        <dbReference type="Proteomes" id="UP000183832"/>
    </source>
</evidence>
<dbReference type="Proteomes" id="UP000183832">
    <property type="component" value="Unassembled WGS sequence"/>
</dbReference>
<organism evidence="1 2">
    <name type="scientific">Clunio marinus</name>
    <dbReference type="NCBI Taxonomy" id="568069"/>
    <lineage>
        <taxon>Eukaryota</taxon>
        <taxon>Metazoa</taxon>
        <taxon>Ecdysozoa</taxon>
        <taxon>Arthropoda</taxon>
        <taxon>Hexapoda</taxon>
        <taxon>Insecta</taxon>
        <taxon>Pterygota</taxon>
        <taxon>Neoptera</taxon>
        <taxon>Endopterygota</taxon>
        <taxon>Diptera</taxon>
        <taxon>Nematocera</taxon>
        <taxon>Chironomoidea</taxon>
        <taxon>Chironomidae</taxon>
        <taxon>Clunio</taxon>
    </lineage>
</organism>
<reference evidence="1 2" key="1">
    <citation type="submission" date="2015-04" db="EMBL/GenBank/DDBJ databases">
        <authorList>
            <person name="Syromyatnikov M.Y."/>
            <person name="Popov V.N."/>
        </authorList>
    </citation>
    <scope>NUCLEOTIDE SEQUENCE [LARGE SCALE GENOMIC DNA]</scope>
</reference>
<dbReference type="EMBL" id="CVRI01000037">
    <property type="protein sequence ID" value="CRK93301.1"/>
    <property type="molecule type" value="Genomic_DNA"/>
</dbReference>
<gene>
    <name evidence="1" type="ORF">CLUMA_CG006844</name>
</gene>
<dbReference type="AlphaFoldDB" id="A0A1J1HZ48"/>
<sequence>MILLNCLLGLLKNEFQVKDEMKLTHDLLISNSINRRVFGTIENTLRAKTAHHAEQEKLIDTKLNNVERINFKWIPSLILEILLLSPTRAFVIAGAKN</sequence>
<keyword evidence="2" id="KW-1185">Reference proteome</keyword>
<proteinExistence type="predicted"/>
<protein>
    <submittedName>
        <fullName evidence="1">CLUMA_CG006844, isoform A</fullName>
    </submittedName>
</protein>